<dbReference type="SUPFAM" id="SSF143503">
    <property type="entry name" value="PUG domain-like"/>
    <property type="match status" value="1"/>
</dbReference>
<dbReference type="InterPro" id="IPR018997">
    <property type="entry name" value="PUB_domain"/>
</dbReference>
<feature type="region of interest" description="Disordered" evidence="8">
    <location>
        <begin position="62"/>
        <end position="122"/>
    </location>
</feature>
<evidence type="ECO:0000256" key="7">
    <source>
        <dbReference type="SAM" id="Coils"/>
    </source>
</evidence>
<evidence type="ECO:0000256" key="6">
    <source>
        <dbReference type="PROSITE-ProRule" id="PRU01371"/>
    </source>
</evidence>
<protein>
    <recommendedName>
        <fullName evidence="9">C2HC/C3H-type domain-containing protein</fullName>
    </recommendedName>
</protein>
<dbReference type="Proteomes" id="UP000039865">
    <property type="component" value="Unassembled WGS sequence"/>
</dbReference>
<dbReference type="InterPro" id="IPR049899">
    <property type="entry name" value="Znf_C2HC_C3H"/>
</dbReference>
<keyword evidence="3 6" id="KW-0863">Zinc-finger</keyword>
<dbReference type="PANTHER" id="PTHR14649:SF1">
    <property type="entry name" value="ZINC FINGER C2HC DOMAIN-CONTAINING PROTEIN 1C"/>
    <property type="match status" value="1"/>
</dbReference>
<evidence type="ECO:0000256" key="2">
    <source>
        <dbReference type="ARBA" id="ARBA00022723"/>
    </source>
</evidence>
<dbReference type="AlphaFoldDB" id="A0A078AX09"/>
<evidence type="ECO:0000256" key="1">
    <source>
        <dbReference type="ARBA" id="ARBA00010843"/>
    </source>
</evidence>
<proteinExistence type="inferred from homology"/>
<feature type="coiled-coil region" evidence="7">
    <location>
        <begin position="194"/>
        <end position="238"/>
    </location>
</feature>
<dbReference type="Pfam" id="PF09409">
    <property type="entry name" value="PUB"/>
    <property type="match status" value="1"/>
</dbReference>
<keyword evidence="11" id="KW-1185">Reference proteome</keyword>
<dbReference type="PANTHER" id="PTHR14649">
    <property type="entry name" value="ZINC FINGER C2HC DOMAIN-CONTAINING PROTEIN 1C"/>
    <property type="match status" value="1"/>
</dbReference>
<evidence type="ECO:0000256" key="3">
    <source>
        <dbReference type="ARBA" id="ARBA00022771"/>
    </source>
</evidence>
<keyword evidence="4" id="KW-0862">Zinc</keyword>
<reference evidence="10 11" key="1">
    <citation type="submission" date="2014-06" db="EMBL/GenBank/DDBJ databases">
        <authorList>
            <person name="Swart Estienne"/>
        </authorList>
    </citation>
    <scope>NUCLEOTIDE SEQUENCE [LARGE SCALE GENOMIC DNA]</scope>
    <source>
        <strain evidence="10 11">130c</strain>
    </source>
</reference>
<keyword evidence="2" id="KW-0479">Metal-binding</keyword>
<evidence type="ECO:0000313" key="10">
    <source>
        <dbReference type="EMBL" id="CDW86596.1"/>
    </source>
</evidence>
<organism evidence="10 11">
    <name type="scientific">Stylonychia lemnae</name>
    <name type="common">Ciliate</name>
    <dbReference type="NCBI Taxonomy" id="5949"/>
    <lineage>
        <taxon>Eukaryota</taxon>
        <taxon>Sar</taxon>
        <taxon>Alveolata</taxon>
        <taxon>Ciliophora</taxon>
        <taxon>Intramacronucleata</taxon>
        <taxon>Spirotrichea</taxon>
        <taxon>Stichotrichia</taxon>
        <taxon>Sporadotrichida</taxon>
        <taxon>Oxytrichidae</taxon>
        <taxon>Stylonychinae</taxon>
        <taxon>Stylonychia</taxon>
    </lineage>
</organism>
<name>A0A078AX09_STYLE</name>
<gene>
    <name evidence="10" type="primary">Contig19133.g20295</name>
    <name evidence="10" type="ORF">STYLEM_15693</name>
</gene>
<dbReference type="InParanoid" id="A0A078AX09"/>
<feature type="domain" description="C2HC/C3H-type" evidence="9">
    <location>
        <begin position="361"/>
        <end position="390"/>
    </location>
</feature>
<evidence type="ECO:0000259" key="9">
    <source>
        <dbReference type="PROSITE" id="PS52027"/>
    </source>
</evidence>
<accession>A0A078AX09</accession>
<evidence type="ECO:0000256" key="5">
    <source>
        <dbReference type="ARBA" id="ARBA00023054"/>
    </source>
</evidence>
<dbReference type="GO" id="GO:0008270">
    <property type="term" value="F:zinc ion binding"/>
    <property type="evidence" value="ECO:0007669"/>
    <property type="project" value="UniProtKB-KW"/>
</dbReference>
<evidence type="ECO:0000256" key="4">
    <source>
        <dbReference type="ARBA" id="ARBA00022833"/>
    </source>
</evidence>
<dbReference type="OrthoDB" id="336240at2759"/>
<dbReference type="Gene3D" id="1.20.58.2190">
    <property type="match status" value="1"/>
</dbReference>
<dbReference type="InterPro" id="IPR026104">
    <property type="entry name" value="ZNF_C2HC_dom_1C"/>
</dbReference>
<evidence type="ECO:0000313" key="11">
    <source>
        <dbReference type="Proteomes" id="UP000039865"/>
    </source>
</evidence>
<dbReference type="PROSITE" id="PS52027">
    <property type="entry name" value="ZF_C2HC_C3H"/>
    <property type="match status" value="1"/>
</dbReference>
<dbReference type="InterPro" id="IPR036339">
    <property type="entry name" value="PUB-like_dom_sf"/>
</dbReference>
<dbReference type="EMBL" id="CCKQ01014802">
    <property type="protein sequence ID" value="CDW86596.1"/>
    <property type="molecule type" value="Genomic_DNA"/>
</dbReference>
<comment type="similarity">
    <text evidence="1">Belongs to the ZC2HC1 family.</text>
</comment>
<keyword evidence="5 7" id="KW-0175">Coiled coil</keyword>
<dbReference type="CDD" id="cd09212">
    <property type="entry name" value="PUB"/>
    <property type="match status" value="1"/>
</dbReference>
<evidence type="ECO:0000256" key="8">
    <source>
        <dbReference type="SAM" id="MobiDB-lite"/>
    </source>
</evidence>
<sequence length="500" mass="58519">MCKKLPKGTKFQTGLSVIHTIQSIENGINQQFGDAQGRHACMVCGRKFTIDRINTHENVCRRRQASGSLSQSDMAYDPSHSIDPSSKPKMMTLNDFNRPKSKQMSKMPSLKNKPLPEKKQPKQIKAFAGSGVRLGSIVEEETKQAPLKTFTGLQKINKNQPKLDFKWRCLNCMQLNKAEEHKTCPKCGCSRLLKPEEQKQQDQEELELAQMMQEWGNIEQLEDQREDILDFISELEIEATQIFICYTLEKMIMILGNIISKPSEEKYKVLKMDNQVFYSNIGRFSTGIKFIKYLGFETIRLENNKLAYKYSVPTVKGIHPMLLLCYDELRTALAKNQSEKLGQEEKKGFDVPETSENGLDERVNCAFCQRKFARDRVDTHQFICVKLQKKPKRKAWDGSKRRLKGTVFENYKPMYKNYFHDRFEICLSRRDQANMEKILLGLKMTKEEYYKRSQDLKLDNNWYFRCKECRDIIHEKLCESHKCQLYEDDFQQEEEKSSLE</sequence>